<evidence type="ECO:0000256" key="1">
    <source>
        <dbReference type="ARBA" id="ARBA00001947"/>
    </source>
</evidence>
<protein>
    <recommendedName>
        <fullName evidence="6">Peptidase M14 domain-containing protein</fullName>
    </recommendedName>
</protein>
<dbReference type="EMBL" id="BAEQ01000049">
    <property type="protein sequence ID" value="GAC29672.1"/>
    <property type="molecule type" value="Genomic_DNA"/>
</dbReference>
<dbReference type="OrthoDB" id="5290048at2"/>
<dbReference type="Proteomes" id="UP000006251">
    <property type="component" value="Unassembled WGS sequence"/>
</dbReference>
<evidence type="ECO:0000256" key="2">
    <source>
        <dbReference type="ARBA" id="ARBA00022723"/>
    </source>
</evidence>
<evidence type="ECO:0000259" key="6">
    <source>
        <dbReference type="PROSITE" id="PS52035"/>
    </source>
</evidence>
<dbReference type="STRING" id="1121922.GCA_000428905_00566"/>
<comment type="cofactor">
    <cofactor evidence="1">
        <name>Zn(2+)</name>
        <dbReference type="ChEBI" id="CHEBI:29105"/>
    </cofactor>
</comment>
<dbReference type="InterPro" id="IPR000834">
    <property type="entry name" value="Peptidase_M14"/>
</dbReference>
<keyword evidence="8" id="KW-1185">Reference proteome</keyword>
<keyword evidence="3" id="KW-0378">Hydrolase</keyword>
<evidence type="ECO:0000256" key="4">
    <source>
        <dbReference type="ARBA" id="ARBA00022833"/>
    </source>
</evidence>
<dbReference type="Pfam" id="PF24827">
    <property type="entry name" value="AstE_AspA_cat"/>
    <property type="match status" value="1"/>
</dbReference>
<dbReference type="PROSITE" id="PS52035">
    <property type="entry name" value="PEPTIDASE_M14"/>
    <property type="match status" value="1"/>
</dbReference>
<evidence type="ECO:0000313" key="8">
    <source>
        <dbReference type="Proteomes" id="UP000006251"/>
    </source>
</evidence>
<name>K6ZH34_9ALTE</name>
<keyword evidence="4" id="KW-0862">Zinc</keyword>
<sequence>MTTQYEEYSIGIPGQPWNAAQKRQWLAAQSKKRSYFDDVEQRLAALDNTTYEVQQYGVLAYADLGFSDYPLYCVKVGTFDKDLDTILVSGGVHGYETSGVHGALDFIEKHAQKYLGKANILVLPCISPWGYETINRWNPYTIDPNRSFYNEGPTDEANLAMKCADELGLNIIMHIDLHETTDTDNSEFRPALSARDAIEQDLWEIPDGFYTVGDSARPQNDFQTAIINAVKQVTHIAEADNSGKLIGSNMLQLGVINYDKKLLFLCGGFTDAIYVSTTEVYPDSPNATPDVCIKAQVAAITGALGYVLAHTLS</sequence>
<dbReference type="SUPFAM" id="SSF53187">
    <property type="entry name" value="Zn-dependent exopeptidases"/>
    <property type="match status" value="1"/>
</dbReference>
<gene>
    <name evidence="7" type="ORF">GPAL_2821</name>
</gene>
<comment type="similarity">
    <text evidence="5">Belongs to the peptidase M14 family.</text>
</comment>
<dbReference type="GO" id="GO:0006508">
    <property type="term" value="P:proteolysis"/>
    <property type="evidence" value="ECO:0007669"/>
    <property type="project" value="InterPro"/>
</dbReference>
<keyword evidence="2" id="KW-0479">Metal-binding</keyword>
<evidence type="ECO:0000256" key="3">
    <source>
        <dbReference type="ARBA" id="ARBA00022801"/>
    </source>
</evidence>
<proteinExistence type="inferred from homology"/>
<dbReference type="GO" id="GO:0004181">
    <property type="term" value="F:metallocarboxypeptidase activity"/>
    <property type="evidence" value="ECO:0007669"/>
    <property type="project" value="InterPro"/>
</dbReference>
<feature type="domain" description="Peptidase M14" evidence="6">
    <location>
        <begin position="31"/>
        <end position="313"/>
    </location>
</feature>
<dbReference type="InterPro" id="IPR055438">
    <property type="entry name" value="AstE_AspA_cat"/>
</dbReference>
<dbReference type="AlphaFoldDB" id="K6ZH34"/>
<dbReference type="GO" id="GO:0016788">
    <property type="term" value="F:hydrolase activity, acting on ester bonds"/>
    <property type="evidence" value="ECO:0007669"/>
    <property type="project" value="InterPro"/>
</dbReference>
<dbReference type="GO" id="GO:0008270">
    <property type="term" value="F:zinc ion binding"/>
    <property type="evidence" value="ECO:0007669"/>
    <property type="project" value="InterPro"/>
</dbReference>
<comment type="caution">
    <text evidence="7">The sequence shown here is derived from an EMBL/GenBank/DDBJ whole genome shotgun (WGS) entry which is preliminary data.</text>
</comment>
<dbReference type="RefSeq" id="WP_006012902.1">
    <property type="nucleotide sequence ID" value="NZ_BAEQ01000049.1"/>
</dbReference>
<dbReference type="CDD" id="cd06231">
    <property type="entry name" value="M14_REP34-like"/>
    <property type="match status" value="1"/>
</dbReference>
<accession>K6ZH34</accession>
<evidence type="ECO:0000256" key="5">
    <source>
        <dbReference type="PROSITE-ProRule" id="PRU01379"/>
    </source>
</evidence>
<evidence type="ECO:0000313" key="7">
    <source>
        <dbReference type="EMBL" id="GAC29672.1"/>
    </source>
</evidence>
<reference evidence="8" key="1">
    <citation type="journal article" date="2014" name="Environ. Microbiol.">
        <title>Comparative genomics of the marine bacterial genus Glaciecola reveals the high degree of genomic diversity and genomic characteristic for cold adaptation.</title>
        <authorList>
            <person name="Qin Q.L."/>
            <person name="Xie B.B."/>
            <person name="Yu Y."/>
            <person name="Shu Y.L."/>
            <person name="Rong J.C."/>
            <person name="Zhang Y.J."/>
            <person name="Zhao D.L."/>
            <person name="Chen X.L."/>
            <person name="Zhang X.Y."/>
            <person name="Chen B."/>
            <person name="Zhou B.C."/>
            <person name="Zhang Y.Z."/>
        </authorList>
    </citation>
    <scope>NUCLEOTIDE SEQUENCE [LARGE SCALE GENOMIC DNA]</scope>
    <source>
        <strain evidence="8">ACAM 615</strain>
    </source>
</reference>
<comment type="caution">
    <text evidence="5">Lacks conserved residue(s) required for the propagation of feature annotation.</text>
</comment>
<organism evidence="7 8">
    <name type="scientific">Brumicola pallidula DSM 14239 = ACAM 615</name>
    <dbReference type="NCBI Taxonomy" id="1121922"/>
    <lineage>
        <taxon>Bacteria</taxon>
        <taxon>Pseudomonadati</taxon>
        <taxon>Pseudomonadota</taxon>
        <taxon>Gammaproteobacteria</taxon>
        <taxon>Alteromonadales</taxon>
        <taxon>Alteromonadaceae</taxon>
        <taxon>Brumicola</taxon>
    </lineage>
</organism>
<dbReference type="Gene3D" id="3.40.630.10">
    <property type="entry name" value="Zn peptidases"/>
    <property type="match status" value="1"/>
</dbReference>